<dbReference type="InterPro" id="IPR027385">
    <property type="entry name" value="Beta-barrel_OMP"/>
</dbReference>
<evidence type="ECO:0000313" key="5">
    <source>
        <dbReference type="Proteomes" id="UP000266385"/>
    </source>
</evidence>
<accession>A0A399RL31</accession>
<dbReference type="RefSeq" id="WP_119374511.1">
    <property type="nucleotide sequence ID" value="NZ_QWFX01000005.1"/>
</dbReference>
<organism evidence="4 5">
    <name type="scientific">Henriciella mobilis</name>
    <dbReference type="NCBI Taxonomy" id="2305467"/>
    <lineage>
        <taxon>Bacteria</taxon>
        <taxon>Pseudomonadati</taxon>
        <taxon>Pseudomonadota</taxon>
        <taxon>Alphaproteobacteria</taxon>
        <taxon>Hyphomonadales</taxon>
        <taxon>Hyphomonadaceae</taxon>
        <taxon>Henriciella</taxon>
    </lineage>
</organism>
<comment type="caution">
    <text evidence="4">The sequence shown here is derived from an EMBL/GenBank/DDBJ whole genome shotgun (WGS) entry which is preliminary data.</text>
</comment>
<keyword evidence="1 2" id="KW-0732">Signal</keyword>
<evidence type="ECO:0000259" key="3">
    <source>
        <dbReference type="Pfam" id="PF13505"/>
    </source>
</evidence>
<feature type="signal peptide" evidence="2">
    <location>
        <begin position="1"/>
        <end position="24"/>
    </location>
</feature>
<protein>
    <submittedName>
        <fullName evidence="4">Porin family protein</fullName>
    </submittedName>
</protein>
<dbReference type="OrthoDB" id="7173051at2"/>
<dbReference type="AlphaFoldDB" id="A0A399RL31"/>
<evidence type="ECO:0000313" key="4">
    <source>
        <dbReference type="EMBL" id="RIJ32430.1"/>
    </source>
</evidence>
<dbReference type="InterPro" id="IPR011250">
    <property type="entry name" value="OMP/PagP_B-barrel"/>
</dbReference>
<name>A0A399RL31_9PROT</name>
<feature type="chain" id="PRO_5017436331" evidence="2">
    <location>
        <begin position="25"/>
        <end position="213"/>
    </location>
</feature>
<dbReference type="SUPFAM" id="SSF56925">
    <property type="entry name" value="OMPA-like"/>
    <property type="match status" value="1"/>
</dbReference>
<dbReference type="Gene3D" id="2.40.160.20">
    <property type="match status" value="1"/>
</dbReference>
<dbReference type="Pfam" id="PF13505">
    <property type="entry name" value="OMP_b-brl"/>
    <property type="match status" value="1"/>
</dbReference>
<proteinExistence type="predicted"/>
<dbReference type="Proteomes" id="UP000266385">
    <property type="component" value="Unassembled WGS sequence"/>
</dbReference>
<keyword evidence="5" id="KW-1185">Reference proteome</keyword>
<reference evidence="4 5" key="1">
    <citation type="submission" date="2018-08" db="EMBL/GenBank/DDBJ databases">
        <title>Henriciella mobilis sp. nov., isolated from seawater.</title>
        <authorList>
            <person name="Cheng H."/>
            <person name="Wu Y.-H."/>
            <person name="Xu X.-W."/>
            <person name="Guo L.-L."/>
        </authorList>
    </citation>
    <scope>NUCLEOTIDE SEQUENCE [LARGE SCALE GENOMIC DNA]</scope>
    <source>
        <strain evidence="4 5">JN25</strain>
    </source>
</reference>
<sequence>MLKHLLIGASAAGAMTIAAGAAQAQGYAAGSEDTGFYLQGGYSYLDIQPDGAESGVDTDAITARAGYQFSPYFSLEGDITTGIDDGEFDYNVDEDDFNLDDNNDGDFNDLINASGDIGLNYLVGVYGKASMPVSDKLDVFARAGYAFVDLDATVTTPGGTDLTTVEDSEDGAALGAGAEFDLTESWVLRGDYTWYGFGDTDTHAAMISAGYKF</sequence>
<feature type="domain" description="Outer membrane protein beta-barrel" evidence="3">
    <location>
        <begin position="17"/>
        <end position="213"/>
    </location>
</feature>
<evidence type="ECO:0000256" key="1">
    <source>
        <dbReference type="ARBA" id="ARBA00022729"/>
    </source>
</evidence>
<dbReference type="EMBL" id="QWFX01000005">
    <property type="protein sequence ID" value="RIJ32430.1"/>
    <property type="molecule type" value="Genomic_DNA"/>
</dbReference>
<evidence type="ECO:0000256" key="2">
    <source>
        <dbReference type="SAM" id="SignalP"/>
    </source>
</evidence>
<gene>
    <name evidence="4" type="ORF">D1223_00800</name>
</gene>